<name>A0A0E9URU2_ANGAN</name>
<dbReference type="AlphaFoldDB" id="A0A0E9URU2"/>
<reference evidence="1" key="2">
    <citation type="journal article" date="2015" name="Fish Shellfish Immunol.">
        <title>Early steps in the European eel (Anguilla anguilla)-Vibrio vulnificus interaction in the gills: Role of the RtxA13 toxin.</title>
        <authorList>
            <person name="Callol A."/>
            <person name="Pajuelo D."/>
            <person name="Ebbesson L."/>
            <person name="Teles M."/>
            <person name="MacKenzie S."/>
            <person name="Amaro C."/>
        </authorList>
    </citation>
    <scope>NUCLEOTIDE SEQUENCE</scope>
</reference>
<protein>
    <submittedName>
        <fullName evidence="1">Uncharacterized protein</fullName>
    </submittedName>
</protein>
<organism evidence="1">
    <name type="scientific">Anguilla anguilla</name>
    <name type="common">European freshwater eel</name>
    <name type="synonym">Muraena anguilla</name>
    <dbReference type="NCBI Taxonomy" id="7936"/>
    <lineage>
        <taxon>Eukaryota</taxon>
        <taxon>Metazoa</taxon>
        <taxon>Chordata</taxon>
        <taxon>Craniata</taxon>
        <taxon>Vertebrata</taxon>
        <taxon>Euteleostomi</taxon>
        <taxon>Actinopterygii</taxon>
        <taxon>Neopterygii</taxon>
        <taxon>Teleostei</taxon>
        <taxon>Anguilliformes</taxon>
        <taxon>Anguillidae</taxon>
        <taxon>Anguilla</taxon>
    </lineage>
</organism>
<proteinExistence type="predicted"/>
<accession>A0A0E9URU2</accession>
<sequence length="28" mass="3336">MSQGNVLPVRMPSDHIFLFYNYILRNIP</sequence>
<reference evidence="1" key="1">
    <citation type="submission" date="2014-11" db="EMBL/GenBank/DDBJ databases">
        <authorList>
            <person name="Amaro Gonzalez C."/>
        </authorList>
    </citation>
    <scope>NUCLEOTIDE SEQUENCE</scope>
</reference>
<evidence type="ECO:0000313" key="1">
    <source>
        <dbReference type="EMBL" id="JAH68461.1"/>
    </source>
</evidence>
<dbReference type="EMBL" id="GBXM01040116">
    <property type="protein sequence ID" value="JAH68461.1"/>
    <property type="molecule type" value="Transcribed_RNA"/>
</dbReference>